<keyword evidence="3" id="KW-1185">Reference proteome</keyword>
<keyword evidence="1" id="KW-0472">Membrane</keyword>
<dbReference type="Proteomes" id="UP001154114">
    <property type="component" value="Chromosome 16"/>
</dbReference>
<organism evidence="2 3">
    <name type="scientific">Chrysodeixis includens</name>
    <name type="common">Soybean looper</name>
    <name type="synonym">Pseudoplusia includens</name>
    <dbReference type="NCBI Taxonomy" id="689277"/>
    <lineage>
        <taxon>Eukaryota</taxon>
        <taxon>Metazoa</taxon>
        <taxon>Ecdysozoa</taxon>
        <taxon>Arthropoda</taxon>
        <taxon>Hexapoda</taxon>
        <taxon>Insecta</taxon>
        <taxon>Pterygota</taxon>
        <taxon>Neoptera</taxon>
        <taxon>Endopterygota</taxon>
        <taxon>Lepidoptera</taxon>
        <taxon>Glossata</taxon>
        <taxon>Ditrysia</taxon>
        <taxon>Noctuoidea</taxon>
        <taxon>Noctuidae</taxon>
        <taxon>Plusiinae</taxon>
        <taxon>Chrysodeixis</taxon>
    </lineage>
</organism>
<feature type="transmembrane region" description="Helical" evidence="1">
    <location>
        <begin position="6"/>
        <end position="27"/>
    </location>
</feature>
<dbReference type="EMBL" id="LR824019">
    <property type="protein sequence ID" value="CAH0588194.1"/>
    <property type="molecule type" value="Genomic_DNA"/>
</dbReference>
<evidence type="ECO:0000313" key="2">
    <source>
        <dbReference type="EMBL" id="CAH0588194.1"/>
    </source>
</evidence>
<accession>A0A9P0BNN4</accession>
<proteinExistence type="predicted"/>
<dbReference type="OrthoDB" id="7460530at2759"/>
<keyword evidence="1" id="KW-1133">Transmembrane helix</keyword>
<sequence length="202" mass="23272">MDASCMILTGLLLVQMAMVLIMLNPIYDVRLLTQFIGHVTKSYKRTYFFLIAFYFTSVLYLGMYLPLQSIHKLIFNVGLHEYDKLILLHNVEKNYITAGFSLFLIVVIYGVRALLSYTASLSILTEKQSQPLIVKSESRERIVNNENILPNLLRVKRSISYETVLFTNELREQLKVIIKSVEYPHERCALSSILEANNITTV</sequence>
<evidence type="ECO:0000313" key="3">
    <source>
        <dbReference type="Proteomes" id="UP001154114"/>
    </source>
</evidence>
<name>A0A9P0BNN4_CHRIL</name>
<dbReference type="AlphaFoldDB" id="A0A9P0BNN4"/>
<protein>
    <submittedName>
        <fullName evidence="2">Uncharacterized protein</fullName>
    </submittedName>
</protein>
<feature type="transmembrane region" description="Helical" evidence="1">
    <location>
        <begin position="47"/>
        <end position="67"/>
    </location>
</feature>
<reference evidence="2" key="1">
    <citation type="submission" date="2021-12" db="EMBL/GenBank/DDBJ databases">
        <authorList>
            <person name="King R."/>
        </authorList>
    </citation>
    <scope>NUCLEOTIDE SEQUENCE</scope>
</reference>
<keyword evidence="1" id="KW-0812">Transmembrane</keyword>
<feature type="transmembrane region" description="Helical" evidence="1">
    <location>
        <begin position="95"/>
        <end position="115"/>
    </location>
</feature>
<evidence type="ECO:0000256" key="1">
    <source>
        <dbReference type="SAM" id="Phobius"/>
    </source>
</evidence>
<gene>
    <name evidence="2" type="ORF">CINC_LOCUS3994</name>
</gene>